<dbReference type="Proteomes" id="UP000515563">
    <property type="component" value="Chromosome"/>
</dbReference>
<proteinExistence type="predicted"/>
<feature type="region of interest" description="Disordered" evidence="1">
    <location>
        <begin position="92"/>
        <end position="153"/>
    </location>
</feature>
<feature type="region of interest" description="Disordered" evidence="1">
    <location>
        <begin position="1"/>
        <end position="35"/>
    </location>
</feature>
<feature type="compositionally biased region" description="Low complexity" evidence="1">
    <location>
        <begin position="95"/>
        <end position="120"/>
    </location>
</feature>
<protein>
    <submittedName>
        <fullName evidence="2">Uncharacterized protein</fullName>
    </submittedName>
</protein>
<dbReference type="KEGG" id="kqi:F1D05_09970"/>
<reference evidence="3" key="1">
    <citation type="submission" date="2019-09" db="EMBL/GenBank/DDBJ databases">
        <title>Antimicrobial potential of Antarctic Bacteria.</title>
        <authorList>
            <person name="Benaud N."/>
            <person name="Edwards R.J."/>
            <person name="Ferrari B.C."/>
        </authorList>
    </citation>
    <scope>NUCLEOTIDE SEQUENCE [LARGE SCALE GENOMIC DNA]</scope>
    <source>
        <strain evidence="3">SPB151</strain>
    </source>
</reference>
<feature type="compositionally biased region" description="Polar residues" evidence="1">
    <location>
        <begin position="13"/>
        <end position="35"/>
    </location>
</feature>
<evidence type="ECO:0000313" key="2">
    <source>
        <dbReference type="EMBL" id="QNE18159.1"/>
    </source>
</evidence>
<dbReference type="RefSeq" id="WP_185447087.1">
    <property type="nucleotide sequence ID" value="NZ_CP043661.1"/>
</dbReference>
<organism evidence="2 3">
    <name type="scientific">Kribbella qitaiheensis</name>
    <dbReference type="NCBI Taxonomy" id="1544730"/>
    <lineage>
        <taxon>Bacteria</taxon>
        <taxon>Bacillati</taxon>
        <taxon>Actinomycetota</taxon>
        <taxon>Actinomycetes</taxon>
        <taxon>Propionibacteriales</taxon>
        <taxon>Kribbellaceae</taxon>
        <taxon>Kribbella</taxon>
    </lineage>
</organism>
<keyword evidence="3" id="KW-1185">Reference proteome</keyword>
<evidence type="ECO:0000256" key="1">
    <source>
        <dbReference type="SAM" id="MobiDB-lite"/>
    </source>
</evidence>
<evidence type="ECO:0000313" key="3">
    <source>
        <dbReference type="Proteomes" id="UP000515563"/>
    </source>
</evidence>
<accession>A0A7G6WVZ4</accession>
<gene>
    <name evidence="2" type="ORF">F1D05_09970</name>
</gene>
<name>A0A7G6WVZ4_9ACTN</name>
<dbReference type="AlphaFoldDB" id="A0A7G6WVZ4"/>
<dbReference type="EMBL" id="CP043661">
    <property type="protein sequence ID" value="QNE18159.1"/>
    <property type="molecule type" value="Genomic_DNA"/>
</dbReference>
<reference evidence="2 3" key="2">
    <citation type="journal article" date="2020" name="Microbiol. Resour. Announc.">
        <title>Antarctic desert soil bacteria exhibit high novel natural product potential, evaluated through long-read genome sequencing and comparative genomics.</title>
        <authorList>
            <person name="Benaud N."/>
            <person name="Edwards R.J."/>
            <person name="Amos T.G."/>
            <person name="D'Agostino P.M."/>
            <person name="Gutierrez-Chavez C."/>
            <person name="Montgomery K."/>
            <person name="Nicetic I."/>
            <person name="Ferrari B.C."/>
        </authorList>
    </citation>
    <scope>NUCLEOTIDE SEQUENCE [LARGE SCALE GENOMIC DNA]</scope>
    <source>
        <strain evidence="2 3">SPB151</strain>
    </source>
</reference>
<sequence length="184" mass="19567">MRTSGSKPPGSKGATTTPYWRTSSKPTTWGGYNTGGRNWSQPYRKNMPVVPQPVIVNYHGYDYRTYPNYPGYYPVGVWPVGYGAHYGCAADRESGPAPAGAQTQPPTTTVTTTVEPTMTPRGATTPSGTPPLGGATTPSGTPRLGDDRCPTYAPLTDAHARRVLAAGLTGQYPSPHREGSPRPD</sequence>